<accession>A0A1X7R4M8</accession>
<evidence type="ECO:0000313" key="3">
    <source>
        <dbReference type="Proteomes" id="UP000196158"/>
    </source>
</evidence>
<reference evidence="2 3" key="1">
    <citation type="submission" date="2017-04" db="EMBL/GenBank/DDBJ databases">
        <authorList>
            <person name="Afonso C.L."/>
            <person name="Miller P.J."/>
            <person name="Scott M.A."/>
            <person name="Spackman E."/>
            <person name="Goraichik I."/>
            <person name="Dimitrov K.M."/>
            <person name="Suarez D.L."/>
            <person name="Swayne D.E."/>
        </authorList>
    </citation>
    <scope>NUCLEOTIDE SEQUENCE [LARGE SCALE GENOMIC DNA]</scope>
</reference>
<proteinExistence type="predicted"/>
<keyword evidence="1" id="KW-1133">Transmembrane helix</keyword>
<dbReference type="OrthoDB" id="4058511at2759"/>
<protein>
    <recommendedName>
        <fullName evidence="4">Altered inheritance of mitochondria protein 39, mitochondrial</fullName>
    </recommendedName>
</protein>
<sequence length="331" mass="39734">MFRRLISRPRTFQPSILRTKMQPAILSRSFNLDTTGLWKKKQDTKHFFCKPEEDVNDNMNNEIMQSYRRMQNTKRLQTGIIIVSSLVIIIIGYQVCYKVIYLKRDAFIALYPSPYKIHRLSESEKQYLDIPYMKMIIKKRAIEKVVRNEFIREEYGVPLKLDIYDDSDDKRDQFKVWSEDEDLVIYGIKFRPQRTSGNKQLNDKWYGFLGLFQWKFSVRSVNLIQILEDFSTALGIRLDKITIPERRYGSFKNEYPIHDNDYDDFENGTSHDRRRHICFIGEFRLNDNSTVVYKGKYHVDTKFDEIYLMREEDGKKVKYLIYDERFGTAKK</sequence>
<feature type="transmembrane region" description="Helical" evidence="1">
    <location>
        <begin position="76"/>
        <end position="95"/>
    </location>
</feature>
<dbReference type="Proteomes" id="UP000196158">
    <property type="component" value="Unassembled WGS sequence"/>
</dbReference>
<keyword evidence="3" id="KW-1185">Reference proteome</keyword>
<organism evidence="2 3">
    <name type="scientific">Maudiozyma saulgeensis</name>
    <dbReference type="NCBI Taxonomy" id="1789683"/>
    <lineage>
        <taxon>Eukaryota</taxon>
        <taxon>Fungi</taxon>
        <taxon>Dikarya</taxon>
        <taxon>Ascomycota</taxon>
        <taxon>Saccharomycotina</taxon>
        <taxon>Saccharomycetes</taxon>
        <taxon>Saccharomycetales</taxon>
        <taxon>Saccharomycetaceae</taxon>
        <taxon>Maudiozyma</taxon>
    </lineage>
</organism>
<gene>
    <name evidence="2" type="ORF">KASA_0N04939G</name>
</gene>
<evidence type="ECO:0000256" key="1">
    <source>
        <dbReference type="SAM" id="Phobius"/>
    </source>
</evidence>
<name>A0A1X7R4M8_9SACH</name>
<dbReference type="AlphaFoldDB" id="A0A1X7R4M8"/>
<evidence type="ECO:0008006" key="4">
    <source>
        <dbReference type="Google" id="ProtNLM"/>
    </source>
</evidence>
<evidence type="ECO:0000313" key="2">
    <source>
        <dbReference type="EMBL" id="SMN20504.1"/>
    </source>
</evidence>
<keyword evidence="1" id="KW-0812">Transmembrane</keyword>
<keyword evidence="1" id="KW-0472">Membrane</keyword>
<dbReference type="EMBL" id="FXLY01000005">
    <property type="protein sequence ID" value="SMN20504.1"/>
    <property type="molecule type" value="Genomic_DNA"/>
</dbReference>